<keyword evidence="1" id="KW-0560">Oxidoreductase</keyword>
<name>A0A1B9GRU9_9TREE</name>
<evidence type="ECO:0000256" key="2">
    <source>
        <dbReference type="PIRSR" id="PIRSR000097-1"/>
    </source>
</evidence>
<dbReference type="InterPro" id="IPR036812">
    <property type="entry name" value="NAD(P)_OxRdtase_dom_sf"/>
</dbReference>
<dbReference type="InterPro" id="IPR018170">
    <property type="entry name" value="Aldo/ket_reductase_CS"/>
</dbReference>
<dbReference type="STRING" id="1296120.A0A1B9GRU9"/>
<gene>
    <name evidence="6" type="ORF">I316_04429</name>
</gene>
<dbReference type="PIRSF" id="PIRSF000097">
    <property type="entry name" value="AKR"/>
    <property type="match status" value="1"/>
</dbReference>
<dbReference type="Gene3D" id="3.20.20.100">
    <property type="entry name" value="NADP-dependent oxidoreductase domain"/>
    <property type="match status" value="1"/>
</dbReference>
<keyword evidence="7" id="KW-1185">Reference proteome</keyword>
<evidence type="ECO:0000256" key="4">
    <source>
        <dbReference type="PIRSR" id="PIRSR000097-3"/>
    </source>
</evidence>
<dbReference type="FunFam" id="3.20.20.100:FF:000002">
    <property type="entry name" value="2,5-diketo-D-gluconic acid reductase A"/>
    <property type="match status" value="1"/>
</dbReference>
<reference evidence="7" key="2">
    <citation type="submission" date="2013-12" db="EMBL/GenBank/DDBJ databases">
        <title>Evolution of pathogenesis and genome organization in the Tremellales.</title>
        <authorList>
            <person name="Cuomo C."/>
            <person name="Litvintseva A."/>
            <person name="Heitman J."/>
            <person name="Chen Y."/>
            <person name="Sun S."/>
            <person name="Springer D."/>
            <person name="Dromer F."/>
            <person name="Young S."/>
            <person name="Zeng Q."/>
            <person name="Chapman S."/>
            <person name="Gujja S."/>
            <person name="Saif S."/>
            <person name="Birren B."/>
        </authorList>
    </citation>
    <scope>NUCLEOTIDE SEQUENCE [LARGE SCALE GENOMIC DNA]</scope>
    <source>
        <strain evidence="7">BCC8398</strain>
    </source>
</reference>
<dbReference type="PRINTS" id="PR00069">
    <property type="entry name" value="ALDKETRDTASE"/>
</dbReference>
<feature type="domain" description="NADP-dependent oxidoreductase" evidence="5">
    <location>
        <begin position="20"/>
        <end position="282"/>
    </location>
</feature>
<organism evidence="6 7">
    <name type="scientific">Kwoniella heveanensis BCC8398</name>
    <dbReference type="NCBI Taxonomy" id="1296120"/>
    <lineage>
        <taxon>Eukaryota</taxon>
        <taxon>Fungi</taxon>
        <taxon>Dikarya</taxon>
        <taxon>Basidiomycota</taxon>
        <taxon>Agaricomycotina</taxon>
        <taxon>Tremellomycetes</taxon>
        <taxon>Tremellales</taxon>
        <taxon>Cryptococcaceae</taxon>
        <taxon>Kwoniella</taxon>
    </lineage>
</organism>
<dbReference type="EMBL" id="KI669503">
    <property type="protein sequence ID" value="OCF33717.1"/>
    <property type="molecule type" value="Genomic_DNA"/>
</dbReference>
<feature type="active site" description="Proton donor" evidence="2">
    <location>
        <position position="53"/>
    </location>
</feature>
<dbReference type="AlphaFoldDB" id="A0A1B9GRU9"/>
<evidence type="ECO:0000256" key="3">
    <source>
        <dbReference type="PIRSR" id="PIRSR000097-2"/>
    </source>
</evidence>
<dbReference type="PANTHER" id="PTHR11732">
    <property type="entry name" value="ALDO/KETO REDUCTASE"/>
    <property type="match status" value="1"/>
</dbReference>
<dbReference type="PROSITE" id="PS00798">
    <property type="entry name" value="ALDOKETO_REDUCTASE_1"/>
    <property type="match status" value="1"/>
</dbReference>
<dbReference type="SUPFAM" id="SSF51430">
    <property type="entry name" value="NAD(P)-linked oxidoreductase"/>
    <property type="match status" value="1"/>
</dbReference>
<dbReference type="InterPro" id="IPR020471">
    <property type="entry name" value="AKR"/>
</dbReference>
<dbReference type="InterPro" id="IPR023210">
    <property type="entry name" value="NADP_OxRdtase_dom"/>
</dbReference>
<sequence length="311" mass="34590">MSTSVPTHFTLNTGAKIPAVGLGTWKSEPGEVTKAVAFALKNGYRHIDAALIYGNENEVGQGIRDSGVPREEIFITSKLWNTHQPNVAEGLQKSLDALGTDYLDLYLIHWPVRLVPNESSDLLPVNPDGSRSVDRSWDQSETWRQMEEVYKSGKVKAIGVANWSIPYLEQLKKKWTVVPAVNQVELHPFLPQHELKKYCEDLGILLEAYSPLGSTGAPLMSDPEIGEIANKYSVSPSTILISYHVNKGVVVLPKSVSEKRIVENHKTIRLSQEDLDKLDSLAASGKAKRINTPLFGWDLGFSDWYGPEEKK</sequence>
<dbReference type="Pfam" id="PF00248">
    <property type="entry name" value="Aldo_ket_red"/>
    <property type="match status" value="1"/>
</dbReference>
<evidence type="ECO:0000256" key="1">
    <source>
        <dbReference type="ARBA" id="ARBA00023002"/>
    </source>
</evidence>
<feature type="binding site" evidence="3">
    <location>
        <position position="109"/>
    </location>
    <ligand>
        <name>substrate</name>
    </ligand>
</feature>
<dbReference type="OrthoDB" id="416253at2759"/>
<evidence type="ECO:0000313" key="7">
    <source>
        <dbReference type="Proteomes" id="UP000092666"/>
    </source>
</evidence>
<proteinExistence type="predicted"/>
<evidence type="ECO:0000259" key="5">
    <source>
        <dbReference type="Pfam" id="PF00248"/>
    </source>
</evidence>
<dbReference type="GO" id="GO:0016616">
    <property type="term" value="F:oxidoreductase activity, acting on the CH-OH group of donors, NAD or NADP as acceptor"/>
    <property type="evidence" value="ECO:0007669"/>
    <property type="project" value="UniProtKB-ARBA"/>
</dbReference>
<dbReference type="Proteomes" id="UP000092666">
    <property type="component" value="Unassembled WGS sequence"/>
</dbReference>
<protein>
    <submittedName>
        <fullName evidence="6">Glycerol dehydrogenase</fullName>
    </submittedName>
</protein>
<accession>A0A1B9GRU9</accession>
<feature type="site" description="Lowers pKa of active site Tyr" evidence="4">
    <location>
        <position position="78"/>
    </location>
</feature>
<evidence type="ECO:0000313" key="6">
    <source>
        <dbReference type="EMBL" id="OCF33717.1"/>
    </source>
</evidence>
<reference evidence="6 7" key="1">
    <citation type="submission" date="2013-07" db="EMBL/GenBank/DDBJ databases">
        <title>The Genome Sequence of Cryptococcus heveanensis BCC8398.</title>
        <authorList>
            <consortium name="The Broad Institute Genome Sequencing Platform"/>
            <person name="Cuomo C."/>
            <person name="Litvintseva A."/>
            <person name="Chen Y."/>
            <person name="Heitman J."/>
            <person name="Sun S."/>
            <person name="Springer D."/>
            <person name="Dromer F."/>
            <person name="Young S.K."/>
            <person name="Zeng Q."/>
            <person name="Gargeya S."/>
            <person name="Fitzgerald M."/>
            <person name="Abouelleil A."/>
            <person name="Alvarado L."/>
            <person name="Berlin A.M."/>
            <person name="Chapman S.B."/>
            <person name="Dewar J."/>
            <person name="Goldberg J."/>
            <person name="Griggs A."/>
            <person name="Gujja S."/>
            <person name="Hansen M."/>
            <person name="Howarth C."/>
            <person name="Imamovic A."/>
            <person name="Larimer J."/>
            <person name="McCowan C."/>
            <person name="Murphy C."/>
            <person name="Pearson M."/>
            <person name="Priest M."/>
            <person name="Roberts A."/>
            <person name="Saif S."/>
            <person name="Shea T."/>
            <person name="Sykes S."/>
            <person name="Wortman J."/>
            <person name="Nusbaum C."/>
            <person name="Birren B."/>
        </authorList>
    </citation>
    <scope>NUCLEOTIDE SEQUENCE [LARGE SCALE GENOMIC DNA]</scope>
    <source>
        <strain evidence="6 7">BCC8398</strain>
    </source>
</reference>